<reference evidence="1 2" key="1">
    <citation type="submission" date="2019-02" db="EMBL/GenBank/DDBJ databases">
        <title>Genome sequencing of the rare red list fungi Antrodiella citrinella (Flaviporus citrinellus).</title>
        <authorList>
            <person name="Buettner E."/>
            <person name="Kellner H."/>
        </authorList>
    </citation>
    <scope>NUCLEOTIDE SEQUENCE [LARGE SCALE GENOMIC DNA]</scope>
    <source>
        <strain evidence="1 2">DSM 108506</strain>
    </source>
</reference>
<sequence length="154" mass="17040">MTLYLNPRTGVHEFRYTTDPKVQLKDYGPNPPNAQWAIFVPDGYASTTDKWYLTIRPITTFEMEATAVGPVTMSWVVKELDSDMISVVEVCDVVNRDMVCCNVIVISETSSDPQALMVPVHVTDRAGHSWSHPIDNVGVIMSSVKSSFVDSDGA</sequence>
<protein>
    <submittedName>
        <fullName evidence="1">Uncharacterized protein</fullName>
    </submittedName>
</protein>
<evidence type="ECO:0000313" key="2">
    <source>
        <dbReference type="Proteomes" id="UP000308730"/>
    </source>
</evidence>
<dbReference type="EMBL" id="SGPM01000164">
    <property type="protein sequence ID" value="THH28670.1"/>
    <property type="molecule type" value="Genomic_DNA"/>
</dbReference>
<dbReference type="Proteomes" id="UP000308730">
    <property type="component" value="Unassembled WGS sequence"/>
</dbReference>
<gene>
    <name evidence="1" type="ORF">EUX98_g5511</name>
</gene>
<accession>A0A4S4MZ32</accession>
<organism evidence="1 2">
    <name type="scientific">Antrodiella citrinella</name>
    <dbReference type="NCBI Taxonomy" id="2447956"/>
    <lineage>
        <taxon>Eukaryota</taxon>
        <taxon>Fungi</taxon>
        <taxon>Dikarya</taxon>
        <taxon>Basidiomycota</taxon>
        <taxon>Agaricomycotina</taxon>
        <taxon>Agaricomycetes</taxon>
        <taxon>Polyporales</taxon>
        <taxon>Steccherinaceae</taxon>
        <taxon>Antrodiella</taxon>
    </lineage>
</organism>
<dbReference type="AlphaFoldDB" id="A0A4S4MZ32"/>
<proteinExistence type="predicted"/>
<dbReference type="OrthoDB" id="3185297at2759"/>
<keyword evidence="2" id="KW-1185">Reference proteome</keyword>
<comment type="caution">
    <text evidence="1">The sequence shown here is derived from an EMBL/GenBank/DDBJ whole genome shotgun (WGS) entry which is preliminary data.</text>
</comment>
<name>A0A4S4MZ32_9APHY</name>
<evidence type="ECO:0000313" key="1">
    <source>
        <dbReference type="EMBL" id="THH28670.1"/>
    </source>
</evidence>